<feature type="non-terminal residue" evidence="1">
    <location>
        <position position="46"/>
    </location>
</feature>
<sequence length="46" mass="4814">MPGWRWLGVFWAVVALGAAGTVWRLHQLGPPEAPAPAPGEAPAPQV</sequence>
<dbReference type="EMBL" id="JAAEDK010000139">
    <property type="protein sequence ID" value="MBR0662679.1"/>
    <property type="molecule type" value="Genomic_DNA"/>
</dbReference>
<dbReference type="AlphaFoldDB" id="A0A9X9WQR9"/>
<name>A0A9X9WQR9_9PROT</name>
<gene>
    <name evidence="1" type="ORF">GXW75_25765</name>
</gene>
<reference evidence="1" key="2">
    <citation type="journal article" date="2021" name="Syst. Appl. Microbiol.">
        <title>Roseomonas hellenica sp. nov., isolated from roots of wild-growing Alkanna tinctoria.</title>
        <authorList>
            <person name="Rat A."/>
            <person name="Naranjo H.D."/>
            <person name="Lebbe L."/>
            <person name="Cnockaert M."/>
            <person name="Krigas N."/>
            <person name="Grigoriadou K."/>
            <person name="Maloupa E."/>
            <person name="Willems A."/>
        </authorList>
    </citation>
    <scope>NUCLEOTIDE SEQUENCE</scope>
    <source>
        <strain evidence="1">LMG 31161</strain>
    </source>
</reference>
<proteinExistence type="predicted"/>
<evidence type="ECO:0000313" key="1">
    <source>
        <dbReference type="EMBL" id="MBR0662679.1"/>
    </source>
</evidence>
<comment type="caution">
    <text evidence="1">The sequence shown here is derived from an EMBL/GenBank/DDBJ whole genome shotgun (WGS) entry which is preliminary data.</text>
</comment>
<protein>
    <submittedName>
        <fullName evidence="1">Uncharacterized protein</fullName>
    </submittedName>
</protein>
<reference evidence="1" key="1">
    <citation type="submission" date="2020-01" db="EMBL/GenBank/DDBJ databases">
        <authorList>
            <person name="Rat A."/>
        </authorList>
    </citation>
    <scope>NUCLEOTIDE SEQUENCE</scope>
    <source>
        <strain evidence="1">LMG 31161</strain>
    </source>
</reference>
<organism evidence="1 2">
    <name type="scientific">Neoroseomonas oryzicola</name>
    <dbReference type="NCBI Taxonomy" id="535904"/>
    <lineage>
        <taxon>Bacteria</taxon>
        <taxon>Pseudomonadati</taxon>
        <taxon>Pseudomonadota</taxon>
        <taxon>Alphaproteobacteria</taxon>
        <taxon>Acetobacterales</taxon>
        <taxon>Acetobacteraceae</taxon>
        <taxon>Neoroseomonas</taxon>
    </lineage>
</organism>
<accession>A0A9X9WQR9</accession>
<evidence type="ECO:0000313" key="2">
    <source>
        <dbReference type="Proteomes" id="UP001138708"/>
    </source>
</evidence>
<dbReference type="Proteomes" id="UP001138708">
    <property type="component" value="Unassembled WGS sequence"/>
</dbReference>